<evidence type="ECO:0000256" key="2">
    <source>
        <dbReference type="ARBA" id="ARBA00023125"/>
    </source>
</evidence>
<dbReference type="Pfam" id="PF00196">
    <property type="entry name" value="GerE"/>
    <property type="match status" value="1"/>
</dbReference>
<sequence length="868" mass="99008">MLMTLQSKLSLPYLHIPTLERERLNHLLAKGLFRKLTLVTSPAGYGKTTLVSRWCSQITQPLVWISLDAGDNELIRFWQYIAAGIQTALPEFGVKINAFNHLLLSGDNEMATVYLLNELSRMTGPLIIVLDDFHFIQADEIRHAFAYFLEFMPASLHVILISRELPDLSLAKLELEQAVLQIEADDMRFTEAEGIMFFRDLMKLELPEQTSRSFVDRTEGWIAALKLAALAMEKHSTHHVLKELTSNPRLFESYLLEEVFRDLAPAMQQFLMDCSVLPRFNAALCGAVSQHPQPGLMLEEAEKSGLFLIPLHDAGGWYRFHPLFSAFLLAQLMKLYPGRENERRRRAAEWCMSQHMPEEAIEQWLAAGDYDQVADLLENMADRTLMREWSTIGNWLGALPEYVLLARPTLHFSYMLSLLFGRQSVRFESELHKMERRLASDGANWTETERQSVSGNLVLMRSLYSTFNEQNNLAALNNLQQFQEHLPHMGNFILGMFDGPAHPTMLGAFRGQFGQLAKPIAEPFLLHIIELMRNLNQPVLAWLYIGFGELHYHWNEMDQAQHYIQLGMEAADLFEDTQHRASIRLPGWIYMARSLTLQQRHQEAVQYLNEAVAELEEQQMDDAVIHVQAELARMLLMNGDTRQAIDWIGRWKLAATDPISIYHLHIYLQLARFLILMGKTEQALPLIERLDQLTEQEKRPIEAIEANLLHALAFSGSGRMDAALIYIGQALHLAEAEDFITLFLQESAASAGLIQSYMQLKPSHEWSIRNKPSTSYVKQVLQAFNPRPLFGQDSTAPHLMETIASLTPKERLVLIHMSHGHANREIASRMNIGTGTIKTHINRIYSKLGVTSRLEAIGKTLEAGLNED</sequence>
<protein>
    <submittedName>
        <fullName evidence="5">LuxR C-terminal-related transcriptional regulator</fullName>
    </submittedName>
</protein>
<dbReference type="Gene3D" id="3.40.50.300">
    <property type="entry name" value="P-loop containing nucleotide triphosphate hydrolases"/>
    <property type="match status" value="1"/>
</dbReference>
<reference evidence="5" key="1">
    <citation type="submission" date="2023-03" db="EMBL/GenBank/DDBJ databases">
        <title>MT1 and MT2 Draft Genomes of Novel Species.</title>
        <authorList>
            <person name="Venkateswaran K."/>
        </authorList>
    </citation>
    <scope>NUCLEOTIDE SEQUENCE</scope>
    <source>
        <strain evidence="5">F6_3S_P_1C</strain>
    </source>
</reference>
<dbReference type="SUPFAM" id="SSF52540">
    <property type="entry name" value="P-loop containing nucleoside triphosphate hydrolases"/>
    <property type="match status" value="1"/>
</dbReference>
<evidence type="ECO:0000259" key="4">
    <source>
        <dbReference type="PROSITE" id="PS50043"/>
    </source>
</evidence>
<gene>
    <name evidence="5" type="ORF">P5G61_00470</name>
</gene>
<dbReference type="InterPro" id="IPR027417">
    <property type="entry name" value="P-loop_NTPase"/>
</dbReference>
<dbReference type="SUPFAM" id="SSF48452">
    <property type="entry name" value="TPR-like"/>
    <property type="match status" value="2"/>
</dbReference>
<dbReference type="CDD" id="cd06170">
    <property type="entry name" value="LuxR_C_like"/>
    <property type="match status" value="1"/>
</dbReference>
<evidence type="ECO:0000256" key="3">
    <source>
        <dbReference type="ARBA" id="ARBA00023163"/>
    </source>
</evidence>
<accession>A0ABT8J5Z0</accession>
<organism evidence="5 6">
    <name type="scientific">Paenibacillus vandeheii</name>
    <dbReference type="NCBI Taxonomy" id="3035917"/>
    <lineage>
        <taxon>Bacteria</taxon>
        <taxon>Bacillati</taxon>
        <taxon>Bacillota</taxon>
        <taxon>Bacilli</taxon>
        <taxon>Bacillales</taxon>
        <taxon>Paenibacillaceae</taxon>
        <taxon>Paenibacillus</taxon>
    </lineage>
</organism>
<dbReference type="PANTHER" id="PTHR44688:SF16">
    <property type="entry name" value="DNA-BINDING TRANSCRIPTIONAL ACTIVATOR DEVR_DOSR"/>
    <property type="match status" value="1"/>
</dbReference>
<dbReference type="EMBL" id="JAROCD010000001">
    <property type="protein sequence ID" value="MDN4599684.1"/>
    <property type="molecule type" value="Genomic_DNA"/>
</dbReference>
<dbReference type="SUPFAM" id="SSF46894">
    <property type="entry name" value="C-terminal effector domain of the bipartite response regulators"/>
    <property type="match status" value="1"/>
</dbReference>
<dbReference type="Proteomes" id="UP001174205">
    <property type="component" value="Unassembled WGS sequence"/>
</dbReference>
<proteinExistence type="predicted"/>
<keyword evidence="1" id="KW-0805">Transcription regulation</keyword>
<dbReference type="SMART" id="SM00421">
    <property type="entry name" value="HTH_LUXR"/>
    <property type="match status" value="1"/>
</dbReference>
<evidence type="ECO:0000313" key="5">
    <source>
        <dbReference type="EMBL" id="MDN4599684.1"/>
    </source>
</evidence>
<dbReference type="InterPro" id="IPR000792">
    <property type="entry name" value="Tscrpt_reg_LuxR_C"/>
</dbReference>
<dbReference type="InterPro" id="IPR036388">
    <property type="entry name" value="WH-like_DNA-bd_sf"/>
</dbReference>
<dbReference type="PRINTS" id="PR00038">
    <property type="entry name" value="HTHLUXR"/>
</dbReference>
<dbReference type="Pfam" id="PF17874">
    <property type="entry name" value="TPR_MalT"/>
    <property type="match status" value="1"/>
</dbReference>
<keyword evidence="2" id="KW-0238">DNA-binding</keyword>
<dbReference type="InterPro" id="IPR011990">
    <property type="entry name" value="TPR-like_helical_dom_sf"/>
</dbReference>
<dbReference type="Pfam" id="PF25873">
    <property type="entry name" value="WHD_MalT"/>
    <property type="match status" value="1"/>
</dbReference>
<feature type="domain" description="HTH luxR-type" evidence="4">
    <location>
        <begin position="799"/>
        <end position="864"/>
    </location>
</feature>
<dbReference type="InterPro" id="IPR016032">
    <property type="entry name" value="Sig_transdc_resp-reg_C-effctor"/>
</dbReference>
<dbReference type="Gene3D" id="1.25.40.10">
    <property type="entry name" value="Tetratricopeptide repeat domain"/>
    <property type="match status" value="1"/>
</dbReference>
<comment type="caution">
    <text evidence="5">The sequence shown here is derived from an EMBL/GenBank/DDBJ whole genome shotgun (WGS) entry which is preliminary data.</text>
</comment>
<keyword evidence="6" id="KW-1185">Reference proteome</keyword>
<keyword evidence="3" id="KW-0804">Transcription</keyword>
<evidence type="ECO:0000256" key="1">
    <source>
        <dbReference type="ARBA" id="ARBA00023015"/>
    </source>
</evidence>
<dbReference type="RefSeq" id="WP_301243298.1">
    <property type="nucleotide sequence ID" value="NZ_JAROCD010000001.1"/>
</dbReference>
<dbReference type="PROSITE" id="PS00622">
    <property type="entry name" value="HTH_LUXR_1"/>
    <property type="match status" value="1"/>
</dbReference>
<evidence type="ECO:0000313" key="6">
    <source>
        <dbReference type="Proteomes" id="UP001174205"/>
    </source>
</evidence>
<dbReference type="PROSITE" id="PS50043">
    <property type="entry name" value="HTH_LUXR_2"/>
    <property type="match status" value="1"/>
</dbReference>
<dbReference type="PANTHER" id="PTHR44688">
    <property type="entry name" value="DNA-BINDING TRANSCRIPTIONAL ACTIVATOR DEVR_DOSR"/>
    <property type="match status" value="1"/>
</dbReference>
<dbReference type="Gene3D" id="1.10.10.10">
    <property type="entry name" value="Winged helix-like DNA-binding domain superfamily/Winged helix DNA-binding domain"/>
    <property type="match status" value="1"/>
</dbReference>
<dbReference type="InterPro" id="IPR059106">
    <property type="entry name" value="WHD_MalT"/>
</dbReference>
<name>A0ABT8J5Z0_9BACL</name>
<dbReference type="InterPro" id="IPR041617">
    <property type="entry name" value="TPR_MalT"/>
</dbReference>